<proteinExistence type="predicted"/>
<accession>A0A376H8G5</accession>
<evidence type="ECO:0000256" key="1">
    <source>
        <dbReference type="SAM" id="Phobius"/>
    </source>
</evidence>
<evidence type="ECO:0000313" key="2">
    <source>
        <dbReference type="EMBL" id="STD84429.1"/>
    </source>
</evidence>
<keyword evidence="3" id="KW-1185">Reference proteome</keyword>
<evidence type="ECO:0000313" key="3">
    <source>
        <dbReference type="Proteomes" id="UP000254807"/>
    </source>
</evidence>
<protein>
    <recommendedName>
        <fullName evidence="4">Immunity protein</fullName>
    </recommendedName>
</protein>
<feature type="transmembrane region" description="Helical" evidence="1">
    <location>
        <begin position="5"/>
        <end position="23"/>
    </location>
</feature>
<evidence type="ECO:0008006" key="4">
    <source>
        <dbReference type="Google" id="ProtNLM"/>
    </source>
</evidence>
<keyword evidence="1" id="KW-1133">Transmembrane helix</keyword>
<gene>
    <name evidence="2" type="ORF">NCTC12360_02967</name>
</gene>
<name>A0A376H8G5_ENTGA</name>
<dbReference type="Proteomes" id="UP000254807">
    <property type="component" value="Unassembled WGS sequence"/>
</dbReference>
<dbReference type="AlphaFoldDB" id="A0A376H8G5"/>
<keyword evidence="1" id="KW-0812">Transmembrane</keyword>
<organism evidence="2 3">
    <name type="scientific">Enterococcus gallinarum</name>
    <dbReference type="NCBI Taxonomy" id="1353"/>
    <lineage>
        <taxon>Bacteria</taxon>
        <taxon>Bacillati</taxon>
        <taxon>Bacillota</taxon>
        <taxon>Bacilli</taxon>
        <taxon>Lactobacillales</taxon>
        <taxon>Enterococcaceae</taxon>
        <taxon>Enterococcus</taxon>
    </lineage>
</organism>
<reference evidence="2 3" key="1">
    <citation type="submission" date="2018-06" db="EMBL/GenBank/DDBJ databases">
        <authorList>
            <consortium name="Pathogen Informatics"/>
            <person name="Doyle S."/>
        </authorList>
    </citation>
    <scope>NUCLEOTIDE SEQUENCE [LARGE SCALE GENOMIC DNA]</scope>
    <source>
        <strain evidence="2 3">NCTC12360</strain>
    </source>
</reference>
<dbReference type="EMBL" id="UFYW01000001">
    <property type="protein sequence ID" value="STD84429.1"/>
    <property type="molecule type" value="Genomic_DNA"/>
</dbReference>
<sequence>MKKRIVSFIITIGFLIVSICNFFKELSLLLLVLNSLGFFIFIVILIENMKYVIFNRDKY</sequence>
<feature type="transmembrane region" description="Helical" evidence="1">
    <location>
        <begin position="29"/>
        <end position="46"/>
    </location>
</feature>
<keyword evidence="1" id="KW-0472">Membrane</keyword>